<keyword evidence="6" id="KW-1185">Reference proteome</keyword>
<dbReference type="Proteomes" id="UP000660611">
    <property type="component" value="Unassembled WGS sequence"/>
</dbReference>
<evidence type="ECO:0000313" key="6">
    <source>
        <dbReference type="Proteomes" id="UP000660611"/>
    </source>
</evidence>
<dbReference type="InterPro" id="IPR015422">
    <property type="entry name" value="PyrdxlP-dep_Trfase_small"/>
</dbReference>
<name>A0A919PZG7_9ACTN</name>
<dbReference type="PANTHER" id="PTHR43510">
    <property type="entry name" value="AMINOTRANSFERASE FUNCTION, HYPOTHETICAL (EUROFUNG)"/>
    <property type="match status" value="1"/>
</dbReference>
<evidence type="ECO:0000256" key="2">
    <source>
        <dbReference type="ARBA" id="ARBA00022898"/>
    </source>
</evidence>
<dbReference type="Pfam" id="PF00155">
    <property type="entry name" value="Aminotran_1_2"/>
    <property type="match status" value="1"/>
</dbReference>
<dbReference type="InterPro" id="IPR001917">
    <property type="entry name" value="Aminotrans_II_pyridoxalP_BS"/>
</dbReference>
<dbReference type="RefSeq" id="WP_203854075.1">
    <property type="nucleotide sequence ID" value="NZ_BAAAVW010000003.1"/>
</dbReference>
<accession>A0A919PZG7</accession>
<keyword evidence="5" id="KW-0032">Aminotransferase</keyword>
<dbReference type="InterPro" id="IPR015421">
    <property type="entry name" value="PyrdxlP-dep_Trfase_major"/>
</dbReference>
<protein>
    <submittedName>
        <fullName evidence="5">Aminotransferase</fullName>
    </submittedName>
</protein>
<comment type="caution">
    <text evidence="5">The sequence shown here is derived from an EMBL/GenBank/DDBJ whole genome shotgun (WGS) entry which is preliminary data.</text>
</comment>
<dbReference type="InterPro" id="IPR023965">
    <property type="entry name" value="Capreomycidine_synthase"/>
</dbReference>
<dbReference type="InterPro" id="IPR004839">
    <property type="entry name" value="Aminotransferase_I/II_large"/>
</dbReference>
<dbReference type="PROSITE" id="PS00599">
    <property type="entry name" value="AA_TRANSFER_CLASS_2"/>
    <property type="match status" value="1"/>
</dbReference>
<gene>
    <name evidence="5" type="ORF">Dsi01nite_105280</name>
</gene>
<dbReference type="InterPro" id="IPR015424">
    <property type="entry name" value="PyrdxlP-dep_Trfase"/>
</dbReference>
<evidence type="ECO:0000256" key="3">
    <source>
        <dbReference type="RuleBase" id="RU003693"/>
    </source>
</evidence>
<keyword evidence="5" id="KW-0808">Transferase</keyword>
<dbReference type="PANTHER" id="PTHR43510:SF1">
    <property type="entry name" value="AMINOTRANSFERASE FUNCTION, HYPOTHETICAL (EUROFUNG)"/>
    <property type="match status" value="1"/>
</dbReference>
<evidence type="ECO:0000259" key="4">
    <source>
        <dbReference type="Pfam" id="PF00155"/>
    </source>
</evidence>
<dbReference type="NCBIfam" id="TIGR03947">
    <property type="entry name" value="viomycin_VioD"/>
    <property type="match status" value="1"/>
</dbReference>
<dbReference type="Gene3D" id="3.90.1150.10">
    <property type="entry name" value="Aspartate Aminotransferase, domain 1"/>
    <property type="match status" value="1"/>
</dbReference>
<dbReference type="GO" id="GO:0030170">
    <property type="term" value="F:pyridoxal phosphate binding"/>
    <property type="evidence" value="ECO:0007669"/>
    <property type="project" value="InterPro"/>
</dbReference>
<dbReference type="AlphaFoldDB" id="A0A919PZG7"/>
<comment type="similarity">
    <text evidence="3">Belongs to the class-II pyridoxal-phosphate-dependent aminotransferase family.</text>
</comment>
<dbReference type="EMBL" id="BONQ01000180">
    <property type="protein sequence ID" value="GIG52487.1"/>
    <property type="molecule type" value="Genomic_DNA"/>
</dbReference>
<sequence>MATIEDAPMRLSPAPLEDWLRDYYFTAEIDISSSGVEPYTMAELRAVAGVRHADIDQLVFDDGYSLGRPEVREVIARGFGNGDARRVMTTNGSSEAISLVLSALLSPGEEIVVMQPGYHLLVEYARGLGCRLVTWRLDPANRWRPSLDELDSLVTDRTRAIVVNFPHNPTGATITEPELSRLLAIAENVGAYVLWDAAFNGLVYDTEPLPPVSTRYERGIDFGTFSKGFGLPGLRFGWCVAPPDVLSDCVRIRDYTTLHVAPLIELLALAVLENAEAFLAPRLAQARHNRGLVAEWAAAESGRVSVDLLDGGAATFPRLHGMQSADAFCDDLFNRHSVLVIPGSVFGEPQHVRLGYGGSTADLQRGLERFSTALSEWFS</sequence>
<dbReference type="GO" id="GO:0008483">
    <property type="term" value="F:transaminase activity"/>
    <property type="evidence" value="ECO:0007669"/>
    <property type="project" value="UniProtKB-KW"/>
</dbReference>
<evidence type="ECO:0000256" key="1">
    <source>
        <dbReference type="ARBA" id="ARBA00001933"/>
    </source>
</evidence>
<comment type="cofactor">
    <cofactor evidence="1 3">
        <name>pyridoxal 5'-phosphate</name>
        <dbReference type="ChEBI" id="CHEBI:597326"/>
    </cofactor>
</comment>
<dbReference type="SUPFAM" id="SSF53383">
    <property type="entry name" value="PLP-dependent transferases"/>
    <property type="match status" value="1"/>
</dbReference>
<organism evidence="5 6">
    <name type="scientific">Dactylosporangium siamense</name>
    <dbReference type="NCBI Taxonomy" id="685454"/>
    <lineage>
        <taxon>Bacteria</taxon>
        <taxon>Bacillati</taxon>
        <taxon>Actinomycetota</taxon>
        <taxon>Actinomycetes</taxon>
        <taxon>Micromonosporales</taxon>
        <taxon>Micromonosporaceae</taxon>
        <taxon>Dactylosporangium</taxon>
    </lineage>
</organism>
<keyword evidence="2 3" id="KW-0663">Pyridoxal phosphate</keyword>
<dbReference type="CDD" id="cd00609">
    <property type="entry name" value="AAT_like"/>
    <property type="match status" value="1"/>
</dbReference>
<reference evidence="5" key="1">
    <citation type="submission" date="2021-01" db="EMBL/GenBank/DDBJ databases">
        <title>Whole genome shotgun sequence of Dactylosporangium siamense NBRC 106093.</title>
        <authorList>
            <person name="Komaki H."/>
            <person name="Tamura T."/>
        </authorList>
    </citation>
    <scope>NUCLEOTIDE SEQUENCE</scope>
    <source>
        <strain evidence="5">NBRC 106093</strain>
    </source>
</reference>
<proteinExistence type="inferred from homology"/>
<evidence type="ECO:0000313" key="5">
    <source>
        <dbReference type="EMBL" id="GIG52487.1"/>
    </source>
</evidence>
<feature type="domain" description="Aminotransferase class I/classII large" evidence="4">
    <location>
        <begin position="66"/>
        <end position="370"/>
    </location>
</feature>
<dbReference type="Gene3D" id="3.40.640.10">
    <property type="entry name" value="Type I PLP-dependent aspartate aminotransferase-like (Major domain)"/>
    <property type="match status" value="1"/>
</dbReference>